<dbReference type="RefSeq" id="WP_130431665.1">
    <property type="nucleotide sequence ID" value="NZ_SHKP01000005.1"/>
</dbReference>
<keyword evidence="1" id="KW-0732">Signal</keyword>
<dbReference type="PANTHER" id="PTHR47698:SF2">
    <property type="entry name" value="FATTY-ACID-BINDING PROTEIN 3, CHLOROPLASTIC"/>
    <property type="match status" value="1"/>
</dbReference>
<feature type="chain" id="PRO_5020538666" evidence="1">
    <location>
        <begin position="25"/>
        <end position="209"/>
    </location>
</feature>
<protein>
    <submittedName>
        <fullName evidence="3">Chalcone isomerase-like protein</fullName>
    </submittedName>
</protein>
<evidence type="ECO:0000313" key="4">
    <source>
        <dbReference type="Proteomes" id="UP000293671"/>
    </source>
</evidence>
<evidence type="ECO:0000256" key="1">
    <source>
        <dbReference type="SAM" id="SignalP"/>
    </source>
</evidence>
<keyword evidence="4" id="KW-1185">Reference proteome</keyword>
<dbReference type="Gene3D" id="3.50.70.10">
    <property type="match status" value="1"/>
</dbReference>
<comment type="caution">
    <text evidence="3">The sequence shown here is derived from an EMBL/GenBank/DDBJ whole genome shotgun (WGS) entry which is preliminary data.</text>
</comment>
<evidence type="ECO:0000313" key="3">
    <source>
        <dbReference type="EMBL" id="RZU01267.1"/>
    </source>
</evidence>
<feature type="signal peptide" evidence="1">
    <location>
        <begin position="1"/>
        <end position="24"/>
    </location>
</feature>
<dbReference type="SUPFAM" id="SSF54626">
    <property type="entry name" value="Chalcone isomerase"/>
    <property type="match status" value="1"/>
</dbReference>
<dbReference type="Proteomes" id="UP000293671">
    <property type="component" value="Unassembled WGS sequence"/>
</dbReference>
<organism evidence="3 4">
    <name type="scientific">Rivibacter subsaxonicus</name>
    <dbReference type="NCBI Taxonomy" id="457575"/>
    <lineage>
        <taxon>Bacteria</taxon>
        <taxon>Pseudomonadati</taxon>
        <taxon>Pseudomonadota</taxon>
        <taxon>Betaproteobacteria</taxon>
        <taxon>Burkholderiales</taxon>
        <taxon>Rivibacter</taxon>
    </lineage>
</organism>
<keyword evidence="3" id="KW-0413">Isomerase</keyword>
<dbReference type="AlphaFoldDB" id="A0A4Q7VWZ3"/>
<name>A0A4Q7VWZ3_9BURK</name>
<reference evidence="3 4" key="1">
    <citation type="submission" date="2019-02" db="EMBL/GenBank/DDBJ databases">
        <title>Genomic Encyclopedia of Type Strains, Phase IV (KMG-IV): sequencing the most valuable type-strain genomes for metagenomic binning, comparative biology and taxonomic classification.</title>
        <authorList>
            <person name="Goeker M."/>
        </authorList>
    </citation>
    <scope>NUCLEOTIDE SEQUENCE [LARGE SCALE GENOMIC DNA]</scope>
    <source>
        <strain evidence="3 4">DSM 19570</strain>
    </source>
</reference>
<dbReference type="GO" id="GO:0016872">
    <property type="term" value="F:intramolecular lyase activity"/>
    <property type="evidence" value="ECO:0007669"/>
    <property type="project" value="InterPro"/>
</dbReference>
<dbReference type="InterPro" id="IPR036298">
    <property type="entry name" value="Chalcone_isomerase_sf"/>
</dbReference>
<dbReference type="InterPro" id="IPR016088">
    <property type="entry name" value="Chalcone_isomerase_3-sand"/>
</dbReference>
<dbReference type="OrthoDB" id="9795336at2"/>
<gene>
    <name evidence="3" type="ORF">EV670_1983</name>
</gene>
<dbReference type="PANTHER" id="PTHR47698">
    <property type="entry name" value="FATTY-ACID-BINDING PROTEIN 3, CHLOROPLASTIC"/>
    <property type="match status" value="1"/>
</dbReference>
<sequence>MNRRLSIAAIAAALTLGTALGAHAQAAFTEVNGVKFDNEITSRGSKLLLNGAGTRYKFVIKVYAAGLYVPVRVNTVEGVLDLKAPRSLKVVMLRDIDANELGKLLTDGMQKNATREEFGRAIPGTIRLGELFAEQKKLAKGDSFMIDWVPGTGTLITINGKAAVDPVKEPEFFTALMKIWFGKSPADAGLKEAMLGGKAVTAAAPAASN</sequence>
<accession>A0A4Q7VWZ3</accession>
<feature type="domain" description="Chalcone isomerase" evidence="2">
    <location>
        <begin position="29"/>
        <end position="196"/>
    </location>
</feature>
<evidence type="ECO:0000259" key="2">
    <source>
        <dbReference type="Pfam" id="PF16036"/>
    </source>
</evidence>
<dbReference type="InterPro" id="IPR016087">
    <property type="entry name" value="Chalcone_isomerase"/>
</dbReference>
<proteinExistence type="predicted"/>
<dbReference type="EMBL" id="SHKP01000005">
    <property type="protein sequence ID" value="RZU01267.1"/>
    <property type="molecule type" value="Genomic_DNA"/>
</dbReference>
<dbReference type="Pfam" id="PF16036">
    <property type="entry name" value="Chalcone_3"/>
    <property type="match status" value="1"/>
</dbReference>